<sequence length="647" mass="69875">MKTTIANEPPLLQLCAVAKHYGDDDNRTTALSQISLSIQRGEMVALMGPSGSGKSTLLNILGCLDAVSAGSYLIEGRDTQHLSADELAWLRRKYFGFVFQRYQLITRQSASDNVALPAIYAGLPRAQRQQRAQALLARLGLSGREHALPGQLSGGQQQRVSIARALTNGGEVILADEPTGALDRQTGAEVMAILRDLQRQGHTVIIVTHDASVAALADRVIRICDGAMVADERSAPPGNPPRLNPPQPATLSRLDAWYEAWRMALAALRGQPLRAALTMLGIVIGITAVSCMVGLGQGARERVVADIKAMGYNTFTLYPGSGWGDRQARFLTTLTAQDAALLRTFQGIEQVSPLINTSAVLQNGRRQIQTQLLGVSEHYFALNGKQANQGALFTAEDVRRSHPSVVIDENTRRALFDPLDNPVGKTLQINDVMTTVAGIIPNDSFQKNAVVYLPFSVLQMRQRVRRDVDAIMYKVSDGADTALISARVTQAVTLWHGKQDFFIFSAEEVTKAVEKSAATLTLLVLTIAFIALLIGGIGVMNMMLVSVTERTHEIGVRLALGARQRDILQQFLSEALVVCSAGGLIGVLLSALISQFSPLLFDEIPLLFSPLSVAVAVMCSMATGLVFGYVPAQRAARLHPVVALSRE</sequence>
<keyword evidence="9" id="KW-1278">Translocase</keyword>
<evidence type="ECO:0000256" key="4">
    <source>
        <dbReference type="ARBA" id="ARBA00022475"/>
    </source>
</evidence>
<keyword evidence="4" id="KW-1003">Cell membrane</keyword>
<dbReference type="InterPro" id="IPR003593">
    <property type="entry name" value="AAA+_ATPase"/>
</dbReference>
<dbReference type="SMART" id="SM00382">
    <property type="entry name" value="AAA"/>
    <property type="match status" value="1"/>
</dbReference>
<dbReference type="InterPro" id="IPR003838">
    <property type="entry name" value="ABC3_permease_C"/>
</dbReference>
<comment type="similarity">
    <text evidence="12">Belongs to the ABC transporter superfamily. Macrolide exporter (TC 3.A.1.122) family.</text>
</comment>
<dbReference type="Proteomes" id="UP000502005">
    <property type="component" value="Plasmid pNE1B"/>
</dbReference>
<dbReference type="SUPFAM" id="SSF52540">
    <property type="entry name" value="P-loop containing nucleoside triphosphate hydrolases"/>
    <property type="match status" value="1"/>
</dbReference>
<evidence type="ECO:0000256" key="5">
    <source>
        <dbReference type="ARBA" id="ARBA00022519"/>
    </source>
</evidence>
<feature type="domain" description="ABC transporter" evidence="15">
    <location>
        <begin position="12"/>
        <end position="250"/>
    </location>
</feature>
<evidence type="ECO:0000256" key="8">
    <source>
        <dbReference type="ARBA" id="ARBA00022840"/>
    </source>
</evidence>
<evidence type="ECO:0000256" key="10">
    <source>
        <dbReference type="ARBA" id="ARBA00022989"/>
    </source>
</evidence>
<reference evidence="16 17" key="1">
    <citation type="submission" date="2017-11" db="EMBL/GenBank/DDBJ databases">
        <title>Genome sequence of Pantoea cypripedii NE1.</title>
        <authorList>
            <person name="Nascimento F.X."/>
        </authorList>
    </citation>
    <scope>NUCLEOTIDE SEQUENCE [LARGE SCALE GENOMIC DNA]</scope>
    <source>
        <strain evidence="16 17">NE1</strain>
        <plasmid evidence="17">pne1b</plasmid>
    </source>
</reference>
<dbReference type="GO" id="GO:0022857">
    <property type="term" value="F:transmembrane transporter activity"/>
    <property type="evidence" value="ECO:0007669"/>
    <property type="project" value="TreeGrafter"/>
</dbReference>
<evidence type="ECO:0000256" key="14">
    <source>
        <dbReference type="SAM" id="Phobius"/>
    </source>
</evidence>
<keyword evidence="6 14" id="KW-0812">Transmembrane</keyword>
<feature type="transmembrane region" description="Helical" evidence="14">
    <location>
        <begin position="520"/>
        <end position="540"/>
    </location>
</feature>
<dbReference type="RefSeq" id="WP_208718045.1">
    <property type="nucleotide sequence ID" value="NZ_CP024770.1"/>
</dbReference>
<accession>A0A6B9GEY6</accession>
<dbReference type="PROSITE" id="PS50893">
    <property type="entry name" value="ABC_TRANSPORTER_2"/>
    <property type="match status" value="1"/>
</dbReference>
<keyword evidence="11 14" id="KW-0472">Membrane</keyword>
<dbReference type="AlphaFoldDB" id="A0A6B9GEY6"/>
<protein>
    <recommendedName>
        <fullName evidence="13">Pyoverdine export ATP-binding/permease protein PvdT</fullName>
    </recommendedName>
</protein>
<organism evidence="16 17">
    <name type="scientific">Pantoea cypripedii</name>
    <name type="common">Pectobacterium cypripedii</name>
    <name type="synonym">Erwinia cypripedii</name>
    <dbReference type="NCBI Taxonomy" id="55209"/>
    <lineage>
        <taxon>Bacteria</taxon>
        <taxon>Pseudomonadati</taxon>
        <taxon>Pseudomonadota</taxon>
        <taxon>Gammaproteobacteria</taxon>
        <taxon>Enterobacterales</taxon>
        <taxon>Erwiniaceae</taxon>
        <taxon>Pantoea</taxon>
    </lineage>
</organism>
<evidence type="ECO:0000313" key="16">
    <source>
        <dbReference type="EMBL" id="QGY32149.1"/>
    </source>
</evidence>
<dbReference type="PANTHER" id="PTHR30572">
    <property type="entry name" value="MEMBRANE COMPONENT OF TRANSPORTER-RELATED"/>
    <property type="match status" value="1"/>
</dbReference>
<keyword evidence="10 14" id="KW-1133">Transmembrane helix</keyword>
<evidence type="ECO:0000256" key="6">
    <source>
        <dbReference type="ARBA" id="ARBA00022692"/>
    </source>
</evidence>
<comment type="subcellular location">
    <subcellularLocation>
        <location evidence="1">Cell inner membrane</location>
        <topology evidence="1">Multi-pass membrane protein</topology>
    </subcellularLocation>
</comment>
<dbReference type="InterPro" id="IPR025857">
    <property type="entry name" value="MacB_PCD"/>
</dbReference>
<dbReference type="GO" id="GO:1902495">
    <property type="term" value="C:transmembrane transporter complex"/>
    <property type="evidence" value="ECO:0007669"/>
    <property type="project" value="UniProtKB-ARBA"/>
</dbReference>
<dbReference type="GO" id="GO:0016887">
    <property type="term" value="F:ATP hydrolysis activity"/>
    <property type="evidence" value="ECO:0007669"/>
    <property type="project" value="InterPro"/>
</dbReference>
<dbReference type="InterPro" id="IPR050250">
    <property type="entry name" value="Macrolide_Exporter_MacB"/>
</dbReference>
<comment type="similarity">
    <text evidence="2">Belongs to the ABC transporter superfamily. Drug exporter-2 (TC 3.A.1.117) family.</text>
</comment>
<evidence type="ECO:0000259" key="15">
    <source>
        <dbReference type="PROSITE" id="PS50893"/>
    </source>
</evidence>
<evidence type="ECO:0000256" key="11">
    <source>
        <dbReference type="ARBA" id="ARBA00023136"/>
    </source>
</evidence>
<geneLocation type="plasmid" evidence="17">
    <name>pne1b</name>
</geneLocation>
<dbReference type="CDD" id="cd03255">
    <property type="entry name" value="ABC_MJ0796_LolCDE_FtsE"/>
    <property type="match status" value="1"/>
</dbReference>
<evidence type="ECO:0000256" key="2">
    <source>
        <dbReference type="ARBA" id="ARBA00006526"/>
    </source>
</evidence>
<dbReference type="PANTHER" id="PTHR30572:SF14">
    <property type="entry name" value="MACROLIDE EXPORT ATP-BINDING_PERMEASE PROTEIN MACB"/>
    <property type="match status" value="1"/>
</dbReference>
<dbReference type="InterPro" id="IPR017911">
    <property type="entry name" value="MacB-like_ATP-bd"/>
</dbReference>
<dbReference type="EMBL" id="CP024770">
    <property type="protein sequence ID" value="QGY32149.1"/>
    <property type="molecule type" value="Genomic_DNA"/>
</dbReference>
<feature type="transmembrane region" description="Helical" evidence="14">
    <location>
        <begin position="606"/>
        <end position="630"/>
    </location>
</feature>
<dbReference type="Pfam" id="PF12704">
    <property type="entry name" value="MacB_PCD"/>
    <property type="match status" value="1"/>
</dbReference>
<dbReference type="PROSITE" id="PS00211">
    <property type="entry name" value="ABC_TRANSPORTER_1"/>
    <property type="match status" value="1"/>
</dbReference>
<dbReference type="Gene3D" id="3.40.50.300">
    <property type="entry name" value="P-loop containing nucleotide triphosphate hydrolases"/>
    <property type="match status" value="1"/>
</dbReference>
<keyword evidence="8 16" id="KW-0067">ATP-binding</keyword>
<dbReference type="Pfam" id="PF02687">
    <property type="entry name" value="FtsX"/>
    <property type="match status" value="1"/>
</dbReference>
<dbReference type="GO" id="GO:0005886">
    <property type="term" value="C:plasma membrane"/>
    <property type="evidence" value="ECO:0007669"/>
    <property type="project" value="UniProtKB-SubCell"/>
</dbReference>
<evidence type="ECO:0000313" key="17">
    <source>
        <dbReference type="Proteomes" id="UP000502005"/>
    </source>
</evidence>
<dbReference type="Pfam" id="PF00005">
    <property type="entry name" value="ABC_tran"/>
    <property type="match status" value="1"/>
</dbReference>
<keyword evidence="16" id="KW-0614">Plasmid</keyword>
<evidence type="ECO:0000256" key="1">
    <source>
        <dbReference type="ARBA" id="ARBA00004429"/>
    </source>
</evidence>
<dbReference type="InterPro" id="IPR027417">
    <property type="entry name" value="P-loop_NTPase"/>
</dbReference>
<dbReference type="FunFam" id="3.40.50.300:FF:000032">
    <property type="entry name" value="Export ABC transporter ATP-binding protein"/>
    <property type="match status" value="1"/>
</dbReference>
<keyword evidence="3" id="KW-0813">Transport</keyword>
<evidence type="ECO:0000256" key="12">
    <source>
        <dbReference type="ARBA" id="ARBA00038388"/>
    </source>
</evidence>
<keyword evidence="7" id="KW-0547">Nucleotide-binding</keyword>
<feature type="transmembrane region" description="Helical" evidence="14">
    <location>
        <begin position="571"/>
        <end position="594"/>
    </location>
</feature>
<dbReference type="GO" id="GO:0005524">
    <property type="term" value="F:ATP binding"/>
    <property type="evidence" value="ECO:0007669"/>
    <property type="project" value="UniProtKB-KW"/>
</dbReference>
<dbReference type="InterPro" id="IPR017871">
    <property type="entry name" value="ABC_transporter-like_CS"/>
</dbReference>
<evidence type="ECO:0000256" key="7">
    <source>
        <dbReference type="ARBA" id="ARBA00022741"/>
    </source>
</evidence>
<evidence type="ECO:0000256" key="3">
    <source>
        <dbReference type="ARBA" id="ARBA00022448"/>
    </source>
</evidence>
<proteinExistence type="inferred from homology"/>
<name>A0A6B9GEY6_PANCY</name>
<keyword evidence="5" id="KW-0997">Cell inner membrane</keyword>
<dbReference type="InterPro" id="IPR003439">
    <property type="entry name" value="ABC_transporter-like_ATP-bd"/>
</dbReference>
<evidence type="ECO:0000256" key="13">
    <source>
        <dbReference type="ARBA" id="ARBA00041199"/>
    </source>
</evidence>
<evidence type="ECO:0000256" key="9">
    <source>
        <dbReference type="ARBA" id="ARBA00022967"/>
    </source>
</evidence>
<gene>
    <name evidence="16" type="ORF">CUN67_24460</name>
</gene>